<organism evidence="2 3">
    <name type="scientific">Vespula pensylvanica</name>
    <name type="common">Western yellow jacket</name>
    <name type="synonym">Wasp</name>
    <dbReference type="NCBI Taxonomy" id="30213"/>
    <lineage>
        <taxon>Eukaryota</taxon>
        <taxon>Metazoa</taxon>
        <taxon>Ecdysozoa</taxon>
        <taxon>Arthropoda</taxon>
        <taxon>Hexapoda</taxon>
        <taxon>Insecta</taxon>
        <taxon>Pterygota</taxon>
        <taxon>Neoptera</taxon>
        <taxon>Endopterygota</taxon>
        <taxon>Hymenoptera</taxon>
        <taxon>Apocrita</taxon>
        <taxon>Aculeata</taxon>
        <taxon>Vespoidea</taxon>
        <taxon>Vespidae</taxon>
        <taxon>Vespinae</taxon>
        <taxon>Vespula</taxon>
    </lineage>
</organism>
<keyword evidence="3" id="KW-1185">Reference proteome</keyword>
<gene>
    <name evidence="2" type="ORF">H0235_011544</name>
</gene>
<dbReference type="AlphaFoldDB" id="A0A834NSD6"/>
<reference evidence="2" key="1">
    <citation type="journal article" date="2020" name="G3 (Bethesda)">
        <title>High-Quality Assemblies for Three Invasive Social Wasps from the &lt;i&gt;Vespula&lt;/i&gt; Genus.</title>
        <authorList>
            <person name="Harrop T.W.R."/>
            <person name="Guhlin J."/>
            <person name="McLaughlin G.M."/>
            <person name="Permina E."/>
            <person name="Stockwell P."/>
            <person name="Gilligan J."/>
            <person name="Le Lec M.F."/>
            <person name="Gruber M.A.M."/>
            <person name="Quinn O."/>
            <person name="Lovegrove M."/>
            <person name="Duncan E.J."/>
            <person name="Remnant E.J."/>
            <person name="Van Eeckhoven J."/>
            <person name="Graham B."/>
            <person name="Knapp R.A."/>
            <person name="Langford K.W."/>
            <person name="Kronenberg Z."/>
            <person name="Press M.O."/>
            <person name="Eacker S.M."/>
            <person name="Wilson-Rankin E.E."/>
            <person name="Purcell J."/>
            <person name="Lester P.J."/>
            <person name="Dearden P.K."/>
        </authorList>
    </citation>
    <scope>NUCLEOTIDE SEQUENCE</scope>
    <source>
        <strain evidence="2">Volc-1</strain>
    </source>
</reference>
<feature type="region of interest" description="Disordered" evidence="1">
    <location>
        <begin position="42"/>
        <end position="67"/>
    </location>
</feature>
<feature type="compositionally biased region" description="Polar residues" evidence="1">
    <location>
        <begin position="42"/>
        <end position="54"/>
    </location>
</feature>
<dbReference type="EMBL" id="JACSDY010000010">
    <property type="protein sequence ID" value="KAF7417013.1"/>
    <property type="molecule type" value="Genomic_DNA"/>
</dbReference>
<protein>
    <submittedName>
        <fullName evidence="2">Uncharacterized protein</fullName>
    </submittedName>
</protein>
<comment type="caution">
    <text evidence="2">The sequence shown here is derived from an EMBL/GenBank/DDBJ whole genome shotgun (WGS) entry which is preliminary data.</text>
</comment>
<sequence>MHEGPFHLGDSNGYGDGDGSGGSGMLVCPNTAWTSVLSYQVPSGQGQESCTPNAERSAPRDSPRTTTWSRKDLVGCMQLQRATKDERLSLSFVLVTATGNGDPRGPIRLEADTNNVLEWKFTDSRVPAREIQNRVVKRSGSVRSGLGGILRVSSVGNPYLYRLLSERRSSFVGYVVLSVL</sequence>
<evidence type="ECO:0000256" key="1">
    <source>
        <dbReference type="SAM" id="MobiDB-lite"/>
    </source>
</evidence>
<evidence type="ECO:0000313" key="2">
    <source>
        <dbReference type="EMBL" id="KAF7417013.1"/>
    </source>
</evidence>
<proteinExistence type="predicted"/>
<feature type="compositionally biased region" description="Basic and acidic residues" evidence="1">
    <location>
        <begin position="57"/>
        <end position="67"/>
    </location>
</feature>
<evidence type="ECO:0000313" key="3">
    <source>
        <dbReference type="Proteomes" id="UP000600918"/>
    </source>
</evidence>
<accession>A0A834NSD6</accession>
<dbReference type="Proteomes" id="UP000600918">
    <property type="component" value="Unassembled WGS sequence"/>
</dbReference>
<name>A0A834NSD6_VESPE</name>